<evidence type="ECO:0000313" key="1">
    <source>
        <dbReference type="Proteomes" id="UP000504634"/>
    </source>
</evidence>
<sequence length="175" mass="19925">MNPDPSEQSPKYCDYFKHLLVEEIALVPDYRQLHYGKCAVSGVLGIETDGFKLQNLRLVHLPCENTLPAETLSVRLLNINYEIVNSEKLADGSPCIVRGEVVLCNVLGPGALMTARGIHELYLESETERDKLMNYLEKTYKPAINVWFIKRINQAVDLTERKLEIRLLCDEKDCS</sequence>
<gene>
    <name evidence="2" type="primary">LOC115624065</name>
</gene>
<protein>
    <submittedName>
        <fullName evidence="2">Uncharacterized protein LOC115624065</fullName>
    </submittedName>
</protein>
<name>A0A6J2TGE1_DROLE</name>
<accession>A0A6J2TGE1</accession>
<dbReference type="AlphaFoldDB" id="A0A6J2TGE1"/>
<dbReference type="GeneID" id="115624065"/>
<dbReference type="Proteomes" id="UP000504634">
    <property type="component" value="Unplaced"/>
</dbReference>
<keyword evidence="1" id="KW-1185">Reference proteome</keyword>
<organism evidence="1 2">
    <name type="scientific">Drosophila lebanonensis</name>
    <name type="common">Fruit fly</name>
    <name type="synonym">Scaptodrosophila lebanonensis</name>
    <dbReference type="NCBI Taxonomy" id="7225"/>
    <lineage>
        <taxon>Eukaryota</taxon>
        <taxon>Metazoa</taxon>
        <taxon>Ecdysozoa</taxon>
        <taxon>Arthropoda</taxon>
        <taxon>Hexapoda</taxon>
        <taxon>Insecta</taxon>
        <taxon>Pterygota</taxon>
        <taxon>Neoptera</taxon>
        <taxon>Endopterygota</taxon>
        <taxon>Diptera</taxon>
        <taxon>Brachycera</taxon>
        <taxon>Muscomorpha</taxon>
        <taxon>Ephydroidea</taxon>
        <taxon>Drosophilidae</taxon>
        <taxon>Scaptodrosophila</taxon>
    </lineage>
</organism>
<dbReference type="OrthoDB" id="8054762at2759"/>
<dbReference type="RefSeq" id="XP_030374510.1">
    <property type="nucleotide sequence ID" value="XM_030518650.1"/>
</dbReference>
<evidence type="ECO:0000313" key="2">
    <source>
        <dbReference type="RefSeq" id="XP_030374510.1"/>
    </source>
</evidence>
<reference evidence="2" key="1">
    <citation type="submission" date="2025-08" db="UniProtKB">
        <authorList>
            <consortium name="RefSeq"/>
        </authorList>
    </citation>
    <scope>IDENTIFICATION</scope>
    <source>
        <strain evidence="2">11010-0011.00</strain>
        <tissue evidence="2">Whole body</tissue>
    </source>
</reference>
<proteinExistence type="predicted"/>